<organism evidence="2 3">
    <name type="scientific">Ziziphus jujuba var. spinosa</name>
    <dbReference type="NCBI Taxonomy" id="714518"/>
    <lineage>
        <taxon>Eukaryota</taxon>
        <taxon>Viridiplantae</taxon>
        <taxon>Streptophyta</taxon>
        <taxon>Embryophyta</taxon>
        <taxon>Tracheophyta</taxon>
        <taxon>Spermatophyta</taxon>
        <taxon>Magnoliopsida</taxon>
        <taxon>eudicotyledons</taxon>
        <taxon>Gunneridae</taxon>
        <taxon>Pentapetalae</taxon>
        <taxon>rosids</taxon>
        <taxon>fabids</taxon>
        <taxon>Rosales</taxon>
        <taxon>Rhamnaceae</taxon>
        <taxon>Paliureae</taxon>
        <taxon>Ziziphus</taxon>
    </lineage>
</organism>
<dbReference type="Proteomes" id="UP000813462">
    <property type="component" value="Unassembled WGS sequence"/>
</dbReference>
<feature type="region of interest" description="Disordered" evidence="1">
    <location>
        <begin position="55"/>
        <end position="78"/>
    </location>
</feature>
<proteinExistence type="predicted"/>
<feature type="region of interest" description="Disordered" evidence="1">
    <location>
        <begin position="1"/>
        <end position="34"/>
    </location>
</feature>
<gene>
    <name evidence="2" type="ORF">FEM48_Zijuj05G0045700</name>
</gene>
<evidence type="ECO:0000313" key="2">
    <source>
        <dbReference type="EMBL" id="KAH7528186.1"/>
    </source>
</evidence>
<protein>
    <submittedName>
        <fullName evidence="2">Uncharacterized protein</fullName>
    </submittedName>
</protein>
<accession>A0A978VCU7</accession>
<feature type="compositionally biased region" description="Basic and acidic residues" evidence="1">
    <location>
        <begin position="67"/>
        <end position="78"/>
    </location>
</feature>
<dbReference type="AlphaFoldDB" id="A0A978VCU7"/>
<reference evidence="2" key="1">
    <citation type="journal article" date="2021" name="Front. Plant Sci.">
        <title>Chromosome-Scale Genome Assembly for Chinese Sour Jujube and Insights Into Its Genome Evolution and Domestication Signature.</title>
        <authorList>
            <person name="Shen L.-Y."/>
            <person name="Luo H."/>
            <person name="Wang X.-L."/>
            <person name="Wang X.-M."/>
            <person name="Qiu X.-J."/>
            <person name="Liu H."/>
            <person name="Zhou S.-S."/>
            <person name="Jia K.-H."/>
            <person name="Nie S."/>
            <person name="Bao Y.-T."/>
            <person name="Zhang R.-G."/>
            <person name="Yun Q.-Z."/>
            <person name="Chai Y.-H."/>
            <person name="Lu J.-Y."/>
            <person name="Li Y."/>
            <person name="Zhao S.-W."/>
            <person name="Mao J.-F."/>
            <person name="Jia S.-G."/>
            <person name="Mao Y.-M."/>
        </authorList>
    </citation>
    <scope>NUCLEOTIDE SEQUENCE</scope>
    <source>
        <strain evidence="2">AT0</strain>
        <tissue evidence="2">Leaf</tissue>
    </source>
</reference>
<name>A0A978VCU7_ZIZJJ</name>
<evidence type="ECO:0000313" key="3">
    <source>
        <dbReference type="Proteomes" id="UP000813462"/>
    </source>
</evidence>
<dbReference type="EMBL" id="JAEACU010000005">
    <property type="protein sequence ID" value="KAH7528186.1"/>
    <property type="molecule type" value="Genomic_DNA"/>
</dbReference>
<sequence>MAQSVEPASSDPVDPTASTVDESESHLSVDPADEIERKVSAADLSLDLHAGKMMMKKSDDSASVVELRTEKPKQEGRKRPAIYKENRLENMDGREAKKVDFEGQIQSMFKRGGPLCSNMLAKGLQEISPLVNIEN</sequence>
<comment type="caution">
    <text evidence="2">The sequence shown here is derived from an EMBL/GenBank/DDBJ whole genome shotgun (WGS) entry which is preliminary data.</text>
</comment>
<evidence type="ECO:0000256" key="1">
    <source>
        <dbReference type="SAM" id="MobiDB-lite"/>
    </source>
</evidence>